<comment type="caution">
    <text evidence="2">The sequence shown here is derived from an EMBL/GenBank/DDBJ whole genome shotgun (WGS) entry which is preliminary data.</text>
</comment>
<keyword evidence="1" id="KW-0732">Signal</keyword>
<evidence type="ECO:0000313" key="3">
    <source>
        <dbReference type="Proteomes" id="UP000660708"/>
    </source>
</evidence>
<protein>
    <recommendedName>
        <fullName evidence="4">DUF4124 domain-containing protein</fullName>
    </recommendedName>
</protein>
<name>A0A8I0MX68_9GAMM</name>
<gene>
    <name evidence="2" type="ORF">PPEP_a2866</name>
</gene>
<dbReference type="Proteomes" id="UP000660708">
    <property type="component" value="Unassembled WGS sequence"/>
</dbReference>
<accession>A0A8I0MX68</accession>
<dbReference type="EMBL" id="AQHF01000024">
    <property type="protein sequence ID" value="MBE0346754.1"/>
    <property type="molecule type" value="Genomic_DNA"/>
</dbReference>
<evidence type="ECO:0008006" key="4">
    <source>
        <dbReference type="Google" id="ProtNLM"/>
    </source>
</evidence>
<dbReference type="RefSeq" id="WP_147389579.1">
    <property type="nucleotide sequence ID" value="NZ_AQHF01000024.1"/>
</dbReference>
<keyword evidence="3" id="KW-1185">Reference proteome</keyword>
<feature type="chain" id="PRO_5034922522" description="DUF4124 domain-containing protein" evidence="1">
    <location>
        <begin position="19"/>
        <end position="157"/>
    </location>
</feature>
<sequence>MKSLIKVILLLLPLFGRAETVKYFKCTTSKGAVFSQFPCSVNATQHTITTTDPKATVPSEQHYKALNNIERAQIIKRTKHALRAKNHERAILNGKRDTAVREEQEKLTKLMSEDRRKERVRQVTKKIKAINKSHAKALKNLEKEISKLEKRLKSYED</sequence>
<evidence type="ECO:0000313" key="2">
    <source>
        <dbReference type="EMBL" id="MBE0346754.1"/>
    </source>
</evidence>
<proteinExistence type="predicted"/>
<organism evidence="2 3">
    <name type="scientific">Pseudoalteromonas peptidolytica F12-50-A1</name>
    <dbReference type="NCBI Taxonomy" id="1315280"/>
    <lineage>
        <taxon>Bacteria</taxon>
        <taxon>Pseudomonadati</taxon>
        <taxon>Pseudomonadota</taxon>
        <taxon>Gammaproteobacteria</taxon>
        <taxon>Alteromonadales</taxon>
        <taxon>Pseudoalteromonadaceae</taxon>
        <taxon>Pseudoalteromonas</taxon>
    </lineage>
</organism>
<dbReference type="AlphaFoldDB" id="A0A8I0MX68"/>
<evidence type="ECO:0000256" key="1">
    <source>
        <dbReference type="SAM" id="SignalP"/>
    </source>
</evidence>
<reference evidence="2 3" key="1">
    <citation type="submission" date="2015-06" db="EMBL/GenBank/DDBJ databases">
        <title>Genome sequence of Pseudoalteromonas peptidolytica.</title>
        <authorList>
            <person name="Xie B.-B."/>
            <person name="Rong J.-C."/>
            <person name="Qin Q.-L."/>
            <person name="Zhang Y.-Z."/>
        </authorList>
    </citation>
    <scope>NUCLEOTIDE SEQUENCE [LARGE SCALE GENOMIC DNA]</scope>
    <source>
        <strain evidence="2 3">F12-50-A1</strain>
    </source>
</reference>
<feature type="signal peptide" evidence="1">
    <location>
        <begin position="1"/>
        <end position="18"/>
    </location>
</feature>